<name>A0A813MWT0_ADIRI</name>
<feature type="region of interest" description="Disordered" evidence="1">
    <location>
        <begin position="314"/>
        <end position="364"/>
    </location>
</feature>
<dbReference type="SUPFAM" id="SSF52540">
    <property type="entry name" value="P-loop containing nucleoside triphosphate hydrolases"/>
    <property type="match status" value="1"/>
</dbReference>
<feature type="region of interest" description="Disordered" evidence="1">
    <location>
        <begin position="401"/>
        <end position="427"/>
    </location>
</feature>
<feature type="compositionally biased region" description="Basic and acidic residues" evidence="1">
    <location>
        <begin position="318"/>
        <end position="331"/>
    </location>
</feature>
<gene>
    <name evidence="2" type="ORF">EDS130_LOCUS898</name>
</gene>
<accession>A0A813MWT0</accession>
<dbReference type="SMART" id="SM00015">
    <property type="entry name" value="IQ"/>
    <property type="match status" value="4"/>
</dbReference>
<feature type="region of interest" description="Disordered" evidence="1">
    <location>
        <begin position="277"/>
        <end position="300"/>
    </location>
</feature>
<feature type="compositionally biased region" description="Polar residues" evidence="1">
    <location>
        <begin position="33"/>
        <end position="43"/>
    </location>
</feature>
<dbReference type="Proteomes" id="UP000663852">
    <property type="component" value="Unassembled WGS sequence"/>
</dbReference>
<dbReference type="InterPro" id="IPR027417">
    <property type="entry name" value="P-loop_NTPase"/>
</dbReference>
<feature type="region of interest" description="Disordered" evidence="1">
    <location>
        <begin position="526"/>
        <end position="588"/>
    </location>
</feature>
<evidence type="ECO:0000313" key="3">
    <source>
        <dbReference type="Proteomes" id="UP000663852"/>
    </source>
</evidence>
<dbReference type="InterPro" id="IPR000048">
    <property type="entry name" value="IQ_motif_EF-hand-BS"/>
</dbReference>
<feature type="compositionally biased region" description="Low complexity" evidence="1">
    <location>
        <begin position="58"/>
        <end position="72"/>
    </location>
</feature>
<protein>
    <submittedName>
        <fullName evidence="2">Uncharacterized protein</fullName>
    </submittedName>
</protein>
<reference evidence="2" key="1">
    <citation type="submission" date="2021-02" db="EMBL/GenBank/DDBJ databases">
        <authorList>
            <person name="Nowell W R."/>
        </authorList>
    </citation>
    <scope>NUCLEOTIDE SEQUENCE</scope>
</reference>
<evidence type="ECO:0000313" key="2">
    <source>
        <dbReference type="EMBL" id="CAF0728284.1"/>
    </source>
</evidence>
<feature type="compositionally biased region" description="Basic and acidic residues" evidence="1">
    <location>
        <begin position="345"/>
        <end position="356"/>
    </location>
</feature>
<dbReference type="PROSITE" id="PS50096">
    <property type="entry name" value="IQ"/>
    <property type="match status" value="4"/>
</dbReference>
<feature type="compositionally biased region" description="Basic and acidic residues" evidence="1">
    <location>
        <begin position="403"/>
        <end position="427"/>
    </location>
</feature>
<dbReference type="Gene3D" id="1.20.5.190">
    <property type="match status" value="3"/>
</dbReference>
<dbReference type="Pfam" id="PF00612">
    <property type="entry name" value="IQ"/>
    <property type="match status" value="4"/>
</dbReference>
<comment type="caution">
    <text evidence="2">The sequence shown here is derived from an EMBL/GenBank/DDBJ whole genome shotgun (WGS) entry which is preliminary data.</text>
</comment>
<feature type="compositionally biased region" description="Basic and acidic residues" evidence="1">
    <location>
        <begin position="277"/>
        <end position="292"/>
    </location>
</feature>
<dbReference type="CDD" id="cd23767">
    <property type="entry name" value="IQCD"/>
    <property type="match status" value="4"/>
</dbReference>
<feature type="region of interest" description="Disordered" evidence="1">
    <location>
        <begin position="469"/>
        <end position="493"/>
    </location>
</feature>
<evidence type="ECO:0000256" key="1">
    <source>
        <dbReference type="SAM" id="MobiDB-lite"/>
    </source>
</evidence>
<dbReference type="GO" id="GO:0005516">
    <property type="term" value="F:calmodulin binding"/>
    <property type="evidence" value="ECO:0007669"/>
    <property type="project" value="TreeGrafter"/>
</dbReference>
<sequence>MGACTSKSRKNKEKHLKADQTNADHNNKKDSPIDQTSANNADQFANVPFIDSEDKLNTTTSSQAPPSSTEQAIPSNQDNDNDERTTVKTNFETNVSYSSAETIDKLKQEVYTFLREKIFPIAEEKQKLVDYVHKRIIGGTNDNTLIDQSLEQCFNDIQQHKHPDNDNDDKIKRRLMNIVTIYVASQSSDNSFLKALYDKMGPSLDLNSLNAETNEHEVVNVTVTKTVRQIFVDGSSALVVNSASETTTDVPNSVIHLENNEHHIPADLPDDIRRKAEQRAADETHEHNHTFEEEFPVDDPNVQHAATKIQAQFRGFKTRRELEKMKEKSDGITHSNQDESNYDDEQSRTPSDEYQKPSDISNAHQDAIFDNENISEEEKREQERAAVSIQAQFRGYKIRKHLRETSDDKQEKVLSADDDKPSSHFNDHHHNITSIDEMKTVIVDDNIILMFWYDHCDRSDLYMSKNSSLLPNKNGHSEQVHHRTESTSNSEPIQEHYDDFEIDDMSDPNLEKAATRIQASYRGYKTRKDLGSHPGVPSSGHEQDHLSSSTSSQAHEEHDNARNKNILSPSAEGNKVPAGEEEEEEDNAAAVRIQAAYRGYRVRKELEK</sequence>
<dbReference type="AlphaFoldDB" id="A0A813MWT0"/>
<dbReference type="OrthoDB" id="1738954at2759"/>
<dbReference type="PANTHER" id="PTHR10699">
    <property type="entry name" value="NEUROMODULIN"/>
    <property type="match status" value="1"/>
</dbReference>
<feature type="compositionally biased region" description="Basic and acidic residues" evidence="1">
    <location>
        <begin position="475"/>
        <end position="485"/>
    </location>
</feature>
<dbReference type="EMBL" id="CAJNOJ010000002">
    <property type="protein sequence ID" value="CAF0728284.1"/>
    <property type="molecule type" value="Genomic_DNA"/>
</dbReference>
<organism evidence="2 3">
    <name type="scientific">Adineta ricciae</name>
    <name type="common">Rotifer</name>
    <dbReference type="NCBI Taxonomy" id="249248"/>
    <lineage>
        <taxon>Eukaryota</taxon>
        <taxon>Metazoa</taxon>
        <taxon>Spiralia</taxon>
        <taxon>Gnathifera</taxon>
        <taxon>Rotifera</taxon>
        <taxon>Eurotatoria</taxon>
        <taxon>Bdelloidea</taxon>
        <taxon>Adinetida</taxon>
        <taxon>Adinetidae</taxon>
        <taxon>Adineta</taxon>
    </lineage>
</organism>
<dbReference type="PANTHER" id="PTHR10699:SF11">
    <property type="entry name" value="IGLOO, ISOFORM A"/>
    <property type="match status" value="1"/>
</dbReference>
<feature type="region of interest" description="Disordered" evidence="1">
    <location>
        <begin position="1"/>
        <end position="90"/>
    </location>
</feature>
<proteinExistence type="predicted"/>